<sequence>MKTFILSLFLLVLVHAVNAQFGRPPFYSPGASYMLIANKNKKINKVYDGVVFLEDGGEIKGAVKFSQNGKVTVKTENDCTFTAVENAIKVRLFEADTNLIPQNYTDYFYLKIEKTPKWYRQLVDGKVSLYDQTTYCNEVPNYFNIKQARRCL</sequence>
<comment type="caution">
    <text evidence="2">The sequence shown here is derived from an EMBL/GenBank/DDBJ whole genome shotgun (WGS) entry which is preliminary data.</text>
</comment>
<gene>
    <name evidence="2" type="ORF">FHS56_002013</name>
</gene>
<dbReference type="RefSeq" id="WP_166920305.1">
    <property type="nucleotide sequence ID" value="NZ_JAASRN010000003.1"/>
</dbReference>
<dbReference type="AlphaFoldDB" id="A0A846MS41"/>
<keyword evidence="3" id="KW-1185">Reference proteome</keyword>
<protein>
    <submittedName>
        <fullName evidence="2">Uncharacterized protein</fullName>
    </submittedName>
</protein>
<keyword evidence="1" id="KW-0732">Signal</keyword>
<dbReference type="Proteomes" id="UP000537126">
    <property type="component" value="Unassembled WGS sequence"/>
</dbReference>
<evidence type="ECO:0000313" key="2">
    <source>
        <dbReference type="EMBL" id="NIK74488.1"/>
    </source>
</evidence>
<evidence type="ECO:0000313" key="3">
    <source>
        <dbReference type="Proteomes" id="UP000537126"/>
    </source>
</evidence>
<feature type="signal peptide" evidence="1">
    <location>
        <begin position="1"/>
        <end position="19"/>
    </location>
</feature>
<proteinExistence type="predicted"/>
<name>A0A846MS41_9BACT</name>
<organism evidence="2 3">
    <name type="scientific">Thermonema lapsum</name>
    <dbReference type="NCBI Taxonomy" id="28195"/>
    <lineage>
        <taxon>Bacteria</taxon>
        <taxon>Pseudomonadati</taxon>
        <taxon>Bacteroidota</taxon>
        <taxon>Cytophagia</taxon>
        <taxon>Cytophagales</taxon>
        <taxon>Thermonemataceae</taxon>
        <taxon>Thermonema</taxon>
    </lineage>
</organism>
<reference evidence="2 3" key="1">
    <citation type="submission" date="2020-03" db="EMBL/GenBank/DDBJ databases">
        <title>Genomic Encyclopedia of Type Strains, Phase IV (KMG-IV): sequencing the most valuable type-strain genomes for metagenomic binning, comparative biology and taxonomic classification.</title>
        <authorList>
            <person name="Goeker M."/>
        </authorList>
    </citation>
    <scope>NUCLEOTIDE SEQUENCE [LARGE SCALE GENOMIC DNA]</scope>
    <source>
        <strain evidence="2 3">DSM 5718</strain>
    </source>
</reference>
<dbReference type="EMBL" id="JAASRN010000003">
    <property type="protein sequence ID" value="NIK74488.1"/>
    <property type="molecule type" value="Genomic_DNA"/>
</dbReference>
<evidence type="ECO:0000256" key="1">
    <source>
        <dbReference type="SAM" id="SignalP"/>
    </source>
</evidence>
<accession>A0A846MS41</accession>
<feature type="chain" id="PRO_5032758538" evidence="1">
    <location>
        <begin position="20"/>
        <end position="152"/>
    </location>
</feature>